<reference evidence="2 3" key="1">
    <citation type="submission" date="2017-12" db="EMBL/GenBank/DDBJ databases">
        <authorList>
            <consortium name="DOE Joint Genome Institute"/>
            <person name="Haridas S."/>
            <person name="Kjaerbolling I."/>
            <person name="Vesth T.C."/>
            <person name="Frisvad J.C."/>
            <person name="Nybo J.L."/>
            <person name="Theobald S."/>
            <person name="Kuo A."/>
            <person name="Bowyer P."/>
            <person name="Matsuda Y."/>
            <person name="Mondo S."/>
            <person name="Lyhne E.K."/>
            <person name="Kogle M.E."/>
            <person name="Clum A."/>
            <person name="Lipzen A."/>
            <person name="Salamov A."/>
            <person name="Ngan C.Y."/>
            <person name="Daum C."/>
            <person name="Chiniquy J."/>
            <person name="Barry K."/>
            <person name="LaButti K."/>
            <person name="Simmons B.A."/>
            <person name="Magnuson J.K."/>
            <person name="Mortensen U.H."/>
            <person name="Larsen T.O."/>
            <person name="Grigoriev I.V."/>
            <person name="Baker S.E."/>
            <person name="Andersen M.R."/>
            <person name="Nordberg H.P."/>
            <person name="Cantor M.N."/>
            <person name="Hua S.X."/>
        </authorList>
    </citation>
    <scope>NUCLEOTIDE SEQUENCE [LARGE SCALE GENOMIC DNA]</scope>
    <source>
        <strain evidence="2 3">CBS 102.13</strain>
    </source>
</reference>
<dbReference type="GeneID" id="36523966"/>
<dbReference type="Proteomes" id="UP000234585">
    <property type="component" value="Unassembled WGS sequence"/>
</dbReference>
<dbReference type="RefSeq" id="XP_024669367.1">
    <property type="nucleotide sequence ID" value="XM_024816806.1"/>
</dbReference>
<organism evidence="2 3">
    <name type="scientific">Aspergillus candidus</name>
    <dbReference type="NCBI Taxonomy" id="41067"/>
    <lineage>
        <taxon>Eukaryota</taxon>
        <taxon>Fungi</taxon>
        <taxon>Dikarya</taxon>
        <taxon>Ascomycota</taxon>
        <taxon>Pezizomycotina</taxon>
        <taxon>Eurotiomycetes</taxon>
        <taxon>Eurotiomycetidae</taxon>
        <taxon>Eurotiales</taxon>
        <taxon>Aspergillaceae</taxon>
        <taxon>Aspergillus</taxon>
        <taxon>Aspergillus subgen. Circumdati</taxon>
    </lineage>
</organism>
<gene>
    <name evidence="2" type="ORF">BDW47DRAFT_128153</name>
</gene>
<evidence type="ECO:0000313" key="2">
    <source>
        <dbReference type="EMBL" id="PLB35355.1"/>
    </source>
</evidence>
<feature type="region of interest" description="Disordered" evidence="1">
    <location>
        <begin position="82"/>
        <end position="105"/>
    </location>
</feature>
<protein>
    <submittedName>
        <fullName evidence="2">Uncharacterized protein</fullName>
    </submittedName>
</protein>
<evidence type="ECO:0000256" key="1">
    <source>
        <dbReference type="SAM" id="MobiDB-lite"/>
    </source>
</evidence>
<sequence>MAADKPTEVQERLPMELIQHILTMIPAFEEVAVSDPDWVSLFTIMDNGLDEGALEHHLSFGLAHIQRFTQAKDAQWTLEEFDSEDEAELIPTPWFSDPDRGPEDV</sequence>
<evidence type="ECO:0000313" key="3">
    <source>
        <dbReference type="Proteomes" id="UP000234585"/>
    </source>
</evidence>
<accession>A0A2I2F3Z4</accession>
<dbReference type="AlphaFoldDB" id="A0A2I2F3Z4"/>
<dbReference type="EMBL" id="KZ559163">
    <property type="protein sequence ID" value="PLB35355.1"/>
    <property type="molecule type" value="Genomic_DNA"/>
</dbReference>
<keyword evidence="3" id="KW-1185">Reference proteome</keyword>
<proteinExistence type="predicted"/>
<name>A0A2I2F3Z4_ASPCN</name>